<evidence type="ECO:0000256" key="6">
    <source>
        <dbReference type="ARBA" id="ARBA00022695"/>
    </source>
</evidence>
<keyword evidence="10 14" id="KW-0067">ATP-binding</keyword>
<dbReference type="InterPro" id="IPR015865">
    <property type="entry name" value="Riboflavin_kinase_bac/euk"/>
</dbReference>
<comment type="pathway">
    <text evidence="2 14">Cofactor biosynthesis; FMN biosynthesis; FMN from riboflavin (ATP route): step 1/1.</text>
</comment>
<evidence type="ECO:0000256" key="2">
    <source>
        <dbReference type="ARBA" id="ARBA00005201"/>
    </source>
</evidence>
<comment type="pathway">
    <text evidence="1 14">Cofactor biosynthesis; FAD biosynthesis; FAD from FMN: step 1/1.</text>
</comment>
<dbReference type="InterPro" id="IPR015864">
    <property type="entry name" value="FAD_synthase"/>
</dbReference>
<dbReference type="EC" id="2.7.1.26" evidence="14"/>
<keyword evidence="5 14" id="KW-0808">Transferase</keyword>
<dbReference type="SUPFAM" id="SSF82114">
    <property type="entry name" value="Riboflavin kinase-like"/>
    <property type="match status" value="1"/>
</dbReference>
<dbReference type="InterPro" id="IPR014729">
    <property type="entry name" value="Rossmann-like_a/b/a_fold"/>
</dbReference>
<organism evidence="16">
    <name type="scientific">candidate division WOR-3 bacterium</name>
    <dbReference type="NCBI Taxonomy" id="2052148"/>
    <lineage>
        <taxon>Bacteria</taxon>
        <taxon>Bacteria division WOR-3</taxon>
    </lineage>
</organism>
<comment type="catalytic activity">
    <reaction evidence="13 14">
        <text>FMN + ATP + H(+) = FAD + diphosphate</text>
        <dbReference type="Rhea" id="RHEA:17237"/>
        <dbReference type="ChEBI" id="CHEBI:15378"/>
        <dbReference type="ChEBI" id="CHEBI:30616"/>
        <dbReference type="ChEBI" id="CHEBI:33019"/>
        <dbReference type="ChEBI" id="CHEBI:57692"/>
        <dbReference type="ChEBI" id="CHEBI:58210"/>
        <dbReference type="EC" id="2.7.7.2"/>
    </reaction>
</comment>
<keyword evidence="6 14" id="KW-0548">Nucleotidyltransferase</keyword>
<dbReference type="CDD" id="cd02064">
    <property type="entry name" value="FAD_synthetase_N"/>
    <property type="match status" value="1"/>
</dbReference>
<dbReference type="GO" id="GO:0008531">
    <property type="term" value="F:riboflavin kinase activity"/>
    <property type="evidence" value="ECO:0007669"/>
    <property type="project" value="UniProtKB-UniRule"/>
</dbReference>
<dbReference type="NCBIfam" id="TIGR00125">
    <property type="entry name" value="cyt_tran_rel"/>
    <property type="match status" value="1"/>
</dbReference>
<dbReference type="GO" id="GO:0009398">
    <property type="term" value="P:FMN biosynthetic process"/>
    <property type="evidence" value="ECO:0007669"/>
    <property type="project" value="UniProtKB-UniRule"/>
</dbReference>
<evidence type="ECO:0000256" key="13">
    <source>
        <dbReference type="ARBA" id="ARBA00049494"/>
    </source>
</evidence>
<dbReference type="AlphaFoldDB" id="A0A7C4U951"/>
<dbReference type="Gene3D" id="2.40.30.30">
    <property type="entry name" value="Riboflavin kinase-like"/>
    <property type="match status" value="1"/>
</dbReference>
<dbReference type="Pfam" id="PF06574">
    <property type="entry name" value="FAD_syn"/>
    <property type="match status" value="1"/>
</dbReference>
<dbReference type="GO" id="GO:0006747">
    <property type="term" value="P:FAD biosynthetic process"/>
    <property type="evidence" value="ECO:0007669"/>
    <property type="project" value="UniProtKB-UniRule"/>
</dbReference>
<dbReference type="UniPathway" id="UPA00276">
    <property type="reaction ID" value="UER00406"/>
</dbReference>
<comment type="caution">
    <text evidence="16">The sequence shown here is derived from an EMBL/GenBank/DDBJ whole genome shotgun (WGS) entry which is preliminary data.</text>
</comment>
<keyword evidence="8 14" id="KW-0418">Kinase</keyword>
<dbReference type="NCBIfam" id="NF004162">
    <property type="entry name" value="PRK05627.1-5"/>
    <property type="match status" value="1"/>
</dbReference>
<evidence type="ECO:0000256" key="9">
    <source>
        <dbReference type="ARBA" id="ARBA00022827"/>
    </source>
</evidence>
<evidence type="ECO:0000256" key="12">
    <source>
        <dbReference type="ARBA" id="ARBA00047880"/>
    </source>
</evidence>
<evidence type="ECO:0000256" key="4">
    <source>
        <dbReference type="ARBA" id="ARBA00022643"/>
    </source>
</evidence>
<dbReference type="SUPFAM" id="SSF52374">
    <property type="entry name" value="Nucleotidylyl transferase"/>
    <property type="match status" value="1"/>
</dbReference>
<keyword evidence="7 14" id="KW-0547">Nucleotide-binding</keyword>
<dbReference type="PANTHER" id="PTHR22749:SF6">
    <property type="entry name" value="RIBOFLAVIN KINASE"/>
    <property type="match status" value="1"/>
</dbReference>
<dbReference type="Gene3D" id="3.40.50.620">
    <property type="entry name" value="HUPs"/>
    <property type="match status" value="1"/>
</dbReference>
<evidence type="ECO:0000256" key="3">
    <source>
        <dbReference type="ARBA" id="ARBA00022630"/>
    </source>
</evidence>
<dbReference type="PIRSF" id="PIRSF004491">
    <property type="entry name" value="FAD_Synth"/>
    <property type="match status" value="1"/>
</dbReference>
<dbReference type="GO" id="GO:0005524">
    <property type="term" value="F:ATP binding"/>
    <property type="evidence" value="ECO:0007669"/>
    <property type="project" value="UniProtKB-UniRule"/>
</dbReference>
<accession>A0A7C4U951</accession>
<evidence type="ECO:0000313" key="16">
    <source>
        <dbReference type="EMBL" id="HGW92639.1"/>
    </source>
</evidence>
<dbReference type="GO" id="GO:0003919">
    <property type="term" value="F:FMN adenylyltransferase activity"/>
    <property type="evidence" value="ECO:0007669"/>
    <property type="project" value="UniProtKB-UniRule"/>
</dbReference>
<dbReference type="SMART" id="SM00904">
    <property type="entry name" value="Flavokinase"/>
    <property type="match status" value="1"/>
</dbReference>
<dbReference type="EMBL" id="DTHG01000106">
    <property type="protein sequence ID" value="HGW92639.1"/>
    <property type="molecule type" value="Genomic_DNA"/>
</dbReference>
<proteinExistence type="inferred from homology"/>
<evidence type="ECO:0000259" key="15">
    <source>
        <dbReference type="SMART" id="SM00904"/>
    </source>
</evidence>
<evidence type="ECO:0000256" key="1">
    <source>
        <dbReference type="ARBA" id="ARBA00004726"/>
    </source>
</evidence>
<dbReference type="InterPro" id="IPR002606">
    <property type="entry name" value="Riboflavin_kinase_bac"/>
</dbReference>
<keyword evidence="9 14" id="KW-0274">FAD</keyword>
<dbReference type="PANTHER" id="PTHR22749">
    <property type="entry name" value="RIBOFLAVIN KINASE/FMN ADENYLYLTRANSFERASE"/>
    <property type="match status" value="1"/>
</dbReference>
<protein>
    <recommendedName>
        <fullName evidence="14">Riboflavin biosynthesis protein</fullName>
    </recommendedName>
    <domain>
        <recommendedName>
            <fullName evidence="14">Riboflavin kinase</fullName>
            <ecNumber evidence="14">2.7.1.26</ecNumber>
        </recommendedName>
        <alternativeName>
            <fullName evidence="14">Flavokinase</fullName>
        </alternativeName>
    </domain>
    <domain>
        <recommendedName>
            <fullName evidence="14">FMN adenylyltransferase</fullName>
            <ecNumber evidence="14">2.7.7.2</ecNumber>
        </recommendedName>
        <alternativeName>
            <fullName evidence="14">FAD pyrophosphorylase</fullName>
        </alternativeName>
        <alternativeName>
            <fullName evidence="14">FAD synthase</fullName>
        </alternativeName>
    </domain>
</protein>
<comment type="similarity">
    <text evidence="14">Belongs to the ribF family.</text>
</comment>
<comment type="catalytic activity">
    <reaction evidence="12 14">
        <text>riboflavin + ATP = FMN + ADP + H(+)</text>
        <dbReference type="Rhea" id="RHEA:14357"/>
        <dbReference type="ChEBI" id="CHEBI:15378"/>
        <dbReference type="ChEBI" id="CHEBI:30616"/>
        <dbReference type="ChEBI" id="CHEBI:57986"/>
        <dbReference type="ChEBI" id="CHEBI:58210"/>
        <dbReference type="ChEBI" id="CHEBI:456216"/>
        <dbReference type="EC" id="2.7.1.26"/>
    </reaction>
</comment>
<evidence type="ECO:0000256" key="10">
    <source>
        <dbReference type="ARBA" id="ARBA00022840"/>
    </source>
</evidence>
<dbReference type="UniPathway" id="UPA00277">
    <property type="reaction ID" value="UER00407"/>
</dbReference>
<evidence type="ECO:0000256" key="7">
    <source>
        <dbReference type="ARBA" id="ARBA00022741"/>
    </source>
</evidence>
<dbReference type="InterPro" id="IPR023465">
    <property type="entry name" value="Riboflavin_kinase_dom_sf"/>
</dbReference>
<dbReference type="InterPro" id="IPR023468">
    <property type="entry name" value="Riboflavin_kinase"/>
</dbReference>
<dbReference type="GO" id="GO:0009231">
    <property type="term" value="P:riboflavin biosynthetic process"/>
    <property type="evidence" value="ECO:0007669"/>
    <property type="project" value="InterPro"/>
</dbReference>
<evidence type="ECO:0000256" key="14">
    <source>
        <dbReference type="PIRNR" id="PIRNR004491"/>
    </source>
</evidence>
<evidence type="ECO:0000256" key="11">
    <source>
        <dbReference type="ARBA" id="ARBA00023268"/>
    </source>
</evidence>
<keyword evidence="3 14" id="KW-0285">Flavoprotein</keyword>
<gene>
    <name evidence="16" type="ORF">ENV67_08910</name>
</gene>
<dbReference type="Pfam" id="PF01687">
    <property type="entry name" value="Flavokinase"/>
    <property type="match status" value="1"/>
</dbReference>
<sequence length="296" mass="34140">MVKKINWKDIDFNSHILVIGNFDGIHIGHIRLIEFAKSFGDVTLLTFTPHPKMVLNGIHSNFLLTLDEEKVKILSDLNVKDIHFLCFTREFANFTSSDFLKNVILKIKPEIIIVGYDFKFGKGRSSDAEGLKSLCREYNIEVKIFPEVLLNNKPVKSSDIRDLVLKGEIEEVRKFILRDYSFEGEVIKGEGIGERIGFPTSNLDVDPKKILPESGVFKVLVNDKYYGMLYIGSKPTFSKEGRFIEVHIFDFNENIYGSKLSIIFLKKLRDEIKFNSLEELKKQLIIDKQKALNDRR</sequence>
<evidence type="ECO:0000256" key="5">
    <source>
        <dbReference type="ARBA" id="ARBA00022679"/>
    </source>
</evidence>
<feature type="domain" description="Riboflavin kinase" evidence="15">
    <location>
        <begin position="175"/>
        <end position="296"/>
    </location>
</feature>
<dbReference type="InterPro" id="IPR004821">
    <property type="entry name" value="Cyt_trans-like"/>
</dbReference>
<name>A0A7C4U951_UNCW3</name>
<keyword evidence="11" id="KW-0511">Multifunctional enzyme</keyword>
<dbReference type="NCBIfam" id="TIGR00083">
    <property type="entry name" value="ribF"/>
    <property type="match status" value="1"/>
</dbReference>
<dbReference type="EC" id="2.7.7.2" evidence="14"/>
<evidence type="ECO:0000256" key="8">
    <source>
        <dbReference type="ARBA" id="ARBA00022777"/>
    </source>
</evidence>
<reference evidence="16" key="1">
    <citation type="journal article" date="2020" name="mSystems">
        <title>Genome- and Community-Level Interaction Insights into Carbon Utilization and Element Cycling Functions of Hydrothermarchaeota in Hydrothermal Sediment.</title>
        <authorList>
            <person name="Zhou Z."/>
            <person name="Liu Y."/>
            <person name="Xu W."/>
            <person name="Pan J."/>
            <person name="Luo Z.H."/>
            <person name="Li M."/>
        </authorList>
    </citation>
    <scope>NUCLEOTIDE SEQUENCE [LARGE SCALE GENOMIC DNA]</scope>
    <source>
        <strain evidence="16">SpSt-780</strain>
    </source>
</reference>
<keyword evidence="4 14" id="KW-0288">FMN</keyword>